<dbReference type="FunFam" id="2.20.100.10:FF:000001">
    <property type="entry name" value="semaphorin-5A isoform X1"/>
    <property type="match status" value="1"/>
</dbReference>
<keyword evidence="4" id="KW-0325">Glycoprotein</keyword>
<sequence length="125" mass="13863">TWFFTVSIVDGVFTDWSNWTPCSATCMGISWRSRKCIGPFYGGQNCLGSLNETVPCNSQDCAVDGVWDPWSEWMTCASTCGNGVQTRSRYCIPPHHGGKSCEGDGEERRPCKSQECPGQSHHFKT</sequence>
<dbReference type="FunFam" id="2.20.100.10:FF:000004">
    <property type="entry name" value="Adhesion G protein-coupled receptor B2"/>
    <property type="match status" value="1"/>
</dbReference>
<keyword evidence="2" id="KW-0677">Repeat</keyword>
<dbReference type="PANTHER" id="PTHR22906">
    <property type="entry name" value="PROPERDIN"/>
    <property type="match status" value="1"/>
</dbReference>
<keyword evidence="7" id="KW-1185">Reference proteome</keyword>
<evidence type="ECO:0000256" key="2">
    <source>
        <dbReference type="ARBA" id="ARBA00022737"/>
    </source>
</evidence>
<evidence type="ECO:0000256" key="3">
    <source>
        <dbReference type="ARBA" id="ARBA00023157"/>
    </source>
</evidence>
<proteinExistence type="predicted"/>
<dbReference type="SMART" id="SM00209">
    <property type="entry name" value="TSP1"/>
    <property type="match status" value="2"/>
</dbReference>
<keyword evidence="1" id="KW-0732">Signal</keyword>
<evidence type="ECO:0000313" key="7">
    <source>
        <dbReference type="Proteomes" id="UP001497497"/>
    </source>
</evidence>
<reference evidence="6 7" key="1">
    <citation type="submission" date="2024-04" db="EMBL/GenBank/DDBJ databases">
        <authorList>
            <consortium name="Genoscope - CEA"/>
            <person name="William W."/>
        </authorList>
    </citation>
    <scope>NUCLEOTIDE SEQUENCE [LARGE SCALE GENOMIC DNA]</scope>
</reference>
<evidence type="ECO:0000256" key="4">
    <source>
        <dbReference type="ARBA" id="ARBA00023180"/>
    </source>
</evidence>
<name>A0AAV2I9T4_LYMST</name>
<evidence type="ECO:0000256" key="1">
    <source>
        <dbReference type="ARBA" id="ARBA00022729"/>
    </source>
</evidence>
<dbReference type="Proteomes" id="UP001497497">
    <property type="component" value="Unassembled WGS sequence"/>
</dbReference>
<feature type="region of interest" description="Disordered" evidence="5">
    <location>
        <begin position="94"/>
        <end position="125"/>
    </location>
</feature>
<evidence type="ECO:0000256" key="5">
    <source>
        <dbReference type="SAM" id="MobiDB-lite"/>
    </source>
</evidence>
<dbReference type="AlphaFoldDB" id="A0AAV2I9T4"/>
<evidence type="ECO:0000313" key="6">
    <source>
        <dbReference type="EMBL" id="CAL1543549.1"/>
    </source>
</evidence>
<dbReference type="PANTHER" id="PTHR22906:SF21">
    <property type="entry name" value="SEMA DOMAIN-CONTAINING PROTEIN"/>
    <property type="match status" value="1"/>
</dbReference>
<protein>
    <submittedName>
        <fullName evidence="6">Uncharacterized protein</fullName>
    </submittedName>
</protein>
<dbReference type="Pfam" id="PF00090">
    <property type="entry name" value="TSP_1"/>
    <property type="match status" value="2"/>
</dbReference>
<accession>A0AAV2I9T4</accession>
<comment type="caution">
    <text evidence="6">The sequence shown here is derived from an EMBL/GenBank/DDBJ whole genome shotgun (WGS) entry which is preliminary data.</text>
</comment>
<keyword evidence="3" id="KW-1015">Disulfide bond</keyword>
<dbReference type="SUPFAM" id="SSF82895">
    <property type="entry name" value="TSP-1 type 1 repeat"/>
    <property type="match status" value="2"/>
</dbReference>
<dbReference type="InterPro" id="IPR036383">
    <property type="entry name" value="TSP1_rpt_sf"/>
</dbReference>
<feature type="non-terminal residue" evidence="6">
    <location>
        <position position="1"/>
    </location>
</feature>
<dbReference type="InterPro" id="IPR052065">
    <property type="entry name" value="Compl_asym_regulator"/>
</dbReference>
<organism evidence="6 7">
    <name type="scientific">Lymnaea stagnalis</name>
    <name type="common">Great pond snail</name>
    <name type="synonym">Helix stagnalis</name>
    <dbReference type="NCBI Taxonomy" id="6523"/>
    <lineage>
        <taxon>Eukaryota</taxon>
        <taxon>Metazoa</taxon>
        <taxon>Spiralia</taxon>
        <taxon>Lophotrochozoa</taxon>
        <taxon>Mollusca</taxon>
        <taxon>Gastropoda</taxon>
        <taxon>Heterobranchia</taxon>
        <taxon>Euthyneura</taxon>
        <taxon>Panpulmonata</taxon>
        <taxon>Hygrophila</taxon>
        <taxon>Lymnaeoidea</taxon>
        <taxon>Lymnaeidae</taxon>
        <taxon>Lymnaea</taxon>
    </lineage>
</organism>
<feature type="compositionally biased region" description="Basic and acidic residues" evidence="5">
    <location>
        <begin position="99"/>
        <end position="112"/>
    </location>
</feature>
<dbReference type="PROSITE" id="PS50092">
    <property type="entry name" value="TSP1"/>
    <property type="match status" value="2"/>
</dbReference>
<dbReference type="Gene3D" id="2.20.100.10">
    <property type="entry name" value="Thrombospondin type-1 (TSP1) repeat"/>
    <property type="match status" value="2"/>
</dbReference>
<gene>
    <name evidence="6" type="ORF">GSLYS_00017083001</name>
</gene>
<dbReference type="PRINTS" id="PR01705">
    <property type="entry name" value="TSP1REPEAT"/>
</dbReference>
<dbReference type="EMBL" id="CAXITT010000557">
    <property type="protein sequence ID" value="CAL1543549.1"/>
    <property type="molecule type" value="Genomic_DNA"/>
</dbReference>
<dbReference type="InterPro" id="IPR000884">
    <property type="entry name" value="TSP1_rpt"/>
</dbReference>